<gene>
    <name evidence="2" type="ORF">GCM10009093_15010</name>
</gene>
<organism evidence="2 3">
    <name type="scientific">Brevundimonas terrae</name>
    <dbReference type="NCBI Taxonomy" id="363631"/>
    <lineage>
        <taxon>Bacteria</taxon>
        <taxon>Pseudomonadati</taxon>
        <taxon>Pseudomonadota</taxon>
        <taxon>Alphaproteobacteria</taxon>
        <taxon>Caulobacterales</taxon>
        <taxon>Caulobacteraceae</taxon>
        <taxon>Brevundimonas</taxon>
    </lineage>
</organism>
<feature type="signal peptide" evidence="1">
    <location>
        <begin position="1"/>
        <end position="26"/>
    </location>
</feature>
<protein>
    <submittedName>
        <fullName evidence="2">Uncharacterized protein</fullName>
    </submittedName>
</protein>
<keyword evidence="1" id="KW-0732">Signal</keyword>
<accession>A0ABP3I4T4</accession>
<dbReference type="PROSITE" id="PS51257">
    <property type="entry name" value="PROKAR_LIPOPROTEIN"/>
    <property type="match status" value="1"/>
</dbReference>
<comment type="caution">
    <text evidence="2">The sequence shown here is derived from an EMBL/GenBank/DDBJ whole genome shotgun (WGS) entry which is preliminary data.</text>
</comment>
<keyword evidence="3" id="KW-1185">Reference proteome</keyword>
<evidence type="ECO:0000313" key="2">
    <source>
        <dbReference type="EMBL" id="GAA0389381.1"/>
    </source>
</evidence>
<dbReference type="Proteomes" id="UP001500791">
    <property type="component" value="Unassembled WGS sequence"/>
</dbReference>
<reference evidence="3" key="1">
    <citation type="journal article" date="2019" name="Int. J. Syst. Evol. Microbiol.">
        <title>The Global Catalogue of Microorganisms (GCM) 10K type strain sequencing project: providing services to taxonomists for standard genome sequencing and annotation.</title>
        <authorList>
            <consortium name="The Broad Institute Genomics Platform"/>
            <consortium name="The Broad Institute Genome Sequencing Center for Infectious Disease"/>
            <person name="Wu L."/>
            <person name="Ma J."/>
        </authorList>
    </citation>
    <scope>NUCLEOTIDE SEQUENCE [LARGE SCALE GENOMIC DNA]</scope>
    <source>
        <strain evidence="3">JCM 13476</strain>
    </source>
</reference>
<name>A0ABP3I4T4_9CAUL</name>
<evidence type="ECO:0000313" key="3">
    <source>
        <dbReference type="Proteomes" id="UP001500791"/>
    </source>
</evidence>
<dbReference type="EMBL" id="BAAAEJ010000007">
    <property type="protein sequence ID" value="GAA0389381.1"/>
    <property type="molecule type" value="Genomic_DNA"/>
</dbReference>
<evidence type="ECO:0000256" key="1">
    <source>
        <dbReference type="SAM" id="SignalP"/>
    </source>
</evidence>
<sequence>MRIASVLLGVVSGLVFMSAVAPMAQACTLLPPPRWDLVPQEGGRAIAIGRIVSVTPDGGDEWTDFAIAEVETLEVLQGDMPPRFSVRGIITHRPDPSVVTMWCGRLMADQPDDVVMAIAWGERRYDFLMTGQIAEPYLARMQSYRSRTSDER</sequence>
<feature type="chain" id="PRO_5046143162" evidence="1">
    <location>
        <begin position="27"/>
        <end position="152"/>
    </location>
</feature>
<proteinExistence type="predicted"/>